<gene>
    <name evidence="1" type="ORF">PMAYCL1PPCAC_26171</name>
</gene>
<sequence length="164" mass="19376">MIVRCMPLETNMKLRATSRLFKQYVDEYVWEPMSYSLVRNVLFQLHMHENLPGTIIQIIVYVPMMYQALFEMRLISQQLKCVRYSEHSVVKYEFDLESMDLHYIMLEHLSNCMGEQIDNFVIKSEITRTPPPFPIGALEKIIDGVRIRSLQIFHAEIDDDVIAM</sequence>
<proteinExistence type="predicted"/>
<protein>
    <recommendedName>
        <fullName evidence="3">F-box domain-containing protein</fullName>
    </recommendedName>
</protein>
<keyword evidence="2" id="KW-1185">Reference proteome</keyword>
<reference evidence="2" key="1">
    <citation type="submission" date="2022-10" db="EMBL/GenBank/DDBJ databases">
        <title>Genome assembly of Pristionchus species.</title>
        <authorList>
            <person name="Yoshida K."/>
            <person name="Sommer R.J."/>
        </authorList>
    </citation>
    <scope>NUCLEOTIDE SEQUENCE [LARGE SCALE GENOMIC DNA]</scope>
    <source>
        <strain evidence="2">RS5460</strain>
    </source>
</reference>
<organism evidence="1 2">
    <name type="scientific">Pristionchus mayeri</name>
    <dbReference type="NCBI Taxonomy" id="1317129"/>
    <lineage>
        <taxon>Eukaryota</taxon>
        <taxon>Metazoa</taxon>
        <taxon>Ecdysozoa</taxon>
        <taxon>Nematoda</taxon>
        <taxon>Chromadorea</taxon>
        <taxon>Rhabditida</taxon>
        <taxon>Rhabditina</taxon>
        <taxon>Diplogasteromorpha</taxon>
        <taxon>Diplogasteroidea</taxon>
        <taxon>Neodiplogasteridae</taxon>
        <taxon>Pristionchus</taxon>
    </lineage>
</organism>
<dbReference type="Proteomes" id="UP001328107">
    <property type="component" value="Unassembled WGS sequence"/>
</dbReference>
<accession>A0AAN5D409</accession>
<dbReference type="AlphaFoldDB" id="A0AAN5D409"/>
<comment type="caution">
    <text evidence="1">The sequence shown here is derived from an EMBL/GenBank/DDBJ whole genome shotgun (WGS) entry which is preliminary data.</text>
</comment>
<evidence type="ECO:0008006" key="3">
    <source>
        <dbReference type="Google" id="ProtNLM"/>
    </source>
</evidence>
<evidence type="ECO:0000313" key="2">
    <source>
        <dbReference type="Proteomes" id="UP001328107"/>
    </source>
</evidence>
<dbReference type="EMBL" id="BTRK01000005">
    <property type="protein sequence ID" value="GMR55976.1"/>
    <property type="molecule type" value="Genomic_DNA"/>
</dbReference>
<name>A0AAN5D409_9BILA</name>
<evidence type="ECO:0000313" key="1">
    <source>
        <dbReference type="EMBL" id="GMR55976.1"/>
    </source>
</evidence>